<dbReference type="Gene3D" id="3.30.450.20">
    <property type="entry name" value="PAS domain"/>
    <property type="match status" value="1"/>
</dbReference>
<dbReference type="GO" id="GO:0007165">
    <property type="term" value="P:signal transduction"/>
    <property type="evidence" value="ECO:0007669"/>
    <property type="project" value="UniProtKB-KW"/>
</dbReference>
<dbReference type="GO" id="GO:0016020">
    <property type="term" value="C:membrane"/>
    <property type="evidence" value="ECO:0007669"/>
    <property type="project" value="InterPro"/>
</dbReference>
<keyword evidence="4" id="KW-0175">Coiled coil</keyword>
<keyword evidence="1 3" id="KW-0807">Transducer</keyword>
<accession>A0A4S3TJ46</accession>
<feature type="domain" description="PAS" evidence="7">
    <location>
        <begin position="90"/>
        <end position="138"/>
    </location>
</feature>
<dbReference type="SMART" id="SM00091">
    <property type="entry name" value="PAS"/>
    <property type="match status" value="1"/>
</dbReference>
<dbReference type="PROSITE" id="PS50113">
    <property type="entry name" value="PAC"/>
    <property type="match status" value="1"/>
</dbReference>
<dbReference type="GO" id="GO:0006935">
    <property type="term" value="P:chemotaxis"/>
    <property type="evidence" value="ECO:0007669"/>
    <property type="project" value="InterPro"/>
</dbReference>
<dbReference type="SUPFAM" id="SSF58104">
    <property type="entry name" value="Methyl-accepting chemotaxis protein (MCP) signaling domain"/>
    <property type="match status" value="1"/>
</dbReference>
<evidence type="ECO:0000256" key="1">
    <source>
        <dbReference type="ARBA" id="ARBA00023224"/>
    </source>
</evidence>
<reference evidence="9 10" key="1">
    <citation type="submission" date="2018-10" db="EMBL/GenBank/DDBJ databases">
        <title>Natronolimnobius sp. XQ-INN 246 isolated from Inner Mongolia Autonomous Region of China.</title>
        <authorList>
            <person name="Xue Q."/>
        </authorList>
    </citation>
    <scope>NUCLEOTIDE SEQUENCE [LARGE SCALE GENOMIC DNA]</scope>
    <source>
        <strain evidence="9 10">XQ-INN 246</strain>
    </source>
</reference>
<feature type="domain" description="PAC" evidence="8">
    <location>
        <begin position="170"/>
        <end position="221"/>
    </location>
</feature>
<evidence type="ECO:0000313" key="10">
    <source>
        <dbReference type="Proteomes" id="UP000318864"/>
    </source>
</evidence>
<dbReference type="Proteomes" id="UP000318864">
    <property type="component" value="Unassembled WGS sequence"/>
</dbReference>
<dbReference type="RefSeq" id="WP_141465538.1">
    <property type="nucleotide sequence ID" value="NZ_RBZW01000045.1"/>
</dbReference>
<evidence type="ECO:0000256" key="3">
    <source>
        <dbReference type="PROSITE-ProRule" id="PRU00284"/>
    </source>
</evidence>
<dbReference type="CDD" id="cd11386">
    <property type="entry name" value="MCP_signal"/>
    <property type="match status" value="1"/>
</dbReference>
<dbReference type="Pfam" id="PF00015">
    <property type="entry name" value="MCPsignal"/>
    <property type="match status" value="1"/>
</dbReference>
<dbReference type="NCBIfam" id="TIGR00229">
    <property type="entry name" value="sensory_box"/>
    <property type="match status" value="1"/>
</dbReference>
<name>A0A4S3TJ46_9EURY</name>
<feature type="region of interest" description="Disordered" evidence="5">
    <location>
        <begin position="1"/>
        <end position="80"/>
    </location>
</feature>
<dbReference type="Gene3D" id="1.10.287.950">
    <property type="entry name" value="Methyl-accepting chemotaxis protein"/>
    <property type="match status" value="1"/>
</dbReference>
<dbReference type="EMBL" id="RBZW01000045">
    <property type="protein sequence ID" value="THE63996.1"/>
    <property type="molecule type" value="Genomic_DNA"/>
</dbReference>
<dbReference type="InterPro" id="IPR000700">
    <property type="entry name" value="PAS-assoc_C"/>
</dbReference>
<dbReference type="InterPro" id="IPR004089">
    <property type="entry name" value="MCPsignal_dom"/>
</dbReference>
<dbReference type="PROSITE" id="PS50112">
    <property type="entry name" value="PAS"/>
    <property type="match status" value="1"/>
</dbReference>
<comment type="caution">
    <text evidence="9">The sequence shown here is derived from an EMBL/GenBank/DDBJ whole genome shotgun (WGS) entry which is preliminary data.</text>
</comment>
<dbReference type="PANTHER" id="PTHR32089">
    <property type="entry name" value="METHYL-ACCEPTING CHEMOTAXIS PROTEIN MCPB"/>
    <property type="match status" value="1"/>
</dbReference>
<dbReference type="AlphaFoldDB" id="A0A4S3TJ46"/>
<evidence type="ECO:0000256" key="5">
    <source>
        <dbReference type="SAM" id="MobiDB-lite"/>
    </source>
</evidence>
<feature type="coiled-coil region" evidence="4">
    <location>
        <begin position="350"/>
        <end position="384"/>
    </location>
</feature>
<dbReference type="CDD" id="cd00130">
    <property type="entry name" value="PAS"/>
    <property type="match status" value="1"/>
</dbReference>
<dbReference type="InterPro" id="IPR004090">
    <property type="entry name" value="Chemotax_Me-accpt_rcpt"/>
</dbReference>
<proteinExistence type="inferred from homology"/>
<dbReference type="SUPFAM" id="SSF55785">
    <property type="entry name" value="PYP-like sensor domain (PAS domain)"/>
    <property type="match status" value="1"/>
</dbReference>
<dbReference type="InterPro" id="IPR035965">
    <property type="entry name" value="PAS-like_dom_sf"/>
</dbReference>
<feature type="domain" description="Methyl-accepting transducer" evidence="6">
    <location>
        <begin position="279"/>
        <end position="515"/>
    </location>
</feature>
<evidence type="ECO:0000256" key="4">
    <source>
        <dbReference type="SAM" id="Coils"/>
    </source>
</evidence>
<feature type="compositionally biased region" description="Basic and acidic residues" evidence="5">
    <location>
        <begin position="7"/>
        <end position="18"/>
    </location>
</feature>
<evidence type="ECO:0000313" key="9">
    <source>
        <dbReference type="EMBL" id="THE63996.1"/>
    </source>
</evidence>
<dbReference type="GO" id="GO:0004888">
    <property type="term" value="F:transmembrane signaling receptor activity"/>
    <property type="evidence" value="ECO:0007669"/>
    <property type="project" value="InterPro"/>
</dbReference>
<dbReference type="PRINTS" id="PR00260">
    <property type="entry name" value="CHEMTRNSDUCR"/>
</dbReference>
<evidence type="ECO:0000259" key="8">
    <source>
        <dbReference type="PROSITE" id="PS50113"/>
    </source>
</evidence>
<organism evidence="9 10">
    <name type="scientific">Salinadaptatus halalkaliphilus</name>
    <dbReference type="NCBI Taxonomy" id="2419781"/>
    <lineage>
        <taxon>Archaea</taxon>
        <taxon>Methanobacteriati</taxon>
        <taxon>Methanobacteriota</taxon>
        <taxon>Stenosarchaea group</taxon>
        <taxon>Halobacteria</taxon>
        <taxon>Halobacteriales</taxon>
        <taxon>Natrialbaceae</taxon>
        <taxon>Salinadaptatus</taxon>
    </lineage>
</organism>
<feature type="region of interest" description="Disordered" evidence="5">
    <location>
        <begin position="145"/>
        <end position="168"/>
    </location>
</feature>
<sequence>MTNLLDRFLDFTSQEKRVSSNRTGSSEAGSEGRSSDQDIEHGQCVGEADPMAVQTDGGTAPQHETDSSDDDTLGGRDSKDEDIDIATDALLDTLPQPAFIIDDSHQIIGWNRELEVLTGVDREEVLGETDTGSFFRDDRTRTLADDVVENPDGAHRETDAERSGRGQQAYEVERELTNAEGETVHVHSTATPIYQENRLRGVIQLVQDNTEVIRRREAMADLVAEVTDTGQSLNDGDLSARVEYTDEHGVLDEHIMQITDTINEIANHVETTIHGIGDQIEELSAEAEQIDDAASNVDEQVSEQTDSLQEIVQEISDLSATMEEIAASSDQVSAAAEQAQTAAENGVEVSQEAREEMDAVLETSEELVETVDQLEGRMDEIDDVVDVISDIADQTNLLALNANIEAAQAGEHGDGFKVVANEVQSLAGETKEHTQDITTRVEQIQSLTGETVSVSERTNDRVTTASQQVDTAIRNLQEIAEAVDEAAHGIDQIAEANDDQAASVEEVASEADGVADDADRIERQIGEVTERTTVQRDAIDDVVDHLEELAEGDAVDR</sequence>
<dbReference type="PANTHER" id="PTHR32089:SF112">
    <property type="entry name" value="LYSOZYME-LIKE PROTEIN-RELATED"/>
    <property type="match status" value="1"/>
</dbReference>
<comment type="similarity">
    <text evidence="2">Belongs to the methyl-accepting chemotaxis (MCP) protein family.</text>
</comment>
<dbReference type="InterPro" id="IPR013767">
    <property type="entry name" value="PAS_fold"/>
</dbReference>
<dbReference type="SMART" id="SM00283">
    <property type="entry name" value="MA"/>
    <property type="match status" value="1"/>
</dbReference>
<evidence type="ECO:0000256" key="2">
    <source>
        <dbReference type="ARBA" id="ARBA00029447"/>
    </source>
</evidence>
<dbReference type="PROSITE" id="PS50111">
    <property type="entry name" value="CHEMOTAXIS_TRANSDUC_2"/>
    <property type="match status" value="1"/>
</dbReference>
<dbReference type="InterPro" id="IPR000014">
    <property type="entry name" value="PAS"/>
</dbReference>
<protein>
    <submittedName>
        <fullName evidence="9">PAS domain-containing protein</fullName>
    </submittedName>
</protein>
<evidence type="ECO:0000259" key="7">
    <source>
        <dbReference type="PROSITE" id="PS50112"/>
    </source>
</evidence>
<dbReference type="Pfam" id="PF00989">
    <property type="entry name" value="PAS"/>
    <property type="match status" value="1"/>
</dbReference>
<gene>
    <name evidence="9" type="ORF">D8Y22_15195</name>
</gene>
<evidence type="ECO:0000259" key="6">
    <source>
        <dbReference type="PROSITE" id="PS50111"/>
    </source>
</evidence>
<keyword evidence="10" id="KW-1185">Reference proteome</keyword>
<feature type="compositionally biased region" description="Basic and acidic residues" evidence="5">
    <location>
        <begin position="152"/>
        <end position="164"/>
    </location>
</feature>
<dbReference type="GO" id="GO:0006355">
    <property type="term" value="P:regulation of DNA-templated transcription"/>
    <property type="evidence" value="ECO:0007669"/>
    <property type="project" value="InterPro"/>
</dbReference>